<keyword evidence="2" id="KW-0560">Oxidoreductase</keyword>
<accession>A0A4Y9ZFS4</accession>
<evidence type="ECO:0000256" key="3">
    <source>
        <dbReference type="PIRSR" id="PIRSR000103-1"/>
    </source>
</evidence>
<evidence type="ECO:0000313" key="6">
    <source>
        <dbReference type="EMBL" id="TFY73606.1"/>
    </source>
</evidence>
<sequence>MADLPSHAVHKLSKHEVPYSRPSTPGEHHQTLQIGWVGLGAMGYRMARNLARYHANHPRGSPPLLVWNRSIGKAHNLVKEVGADKASVAQSLAEIATKCDVIICSLANDAVVKSVYHQFAEVLKERPPTKDKTFVETSTIYPTVAGELDSIISAIPHCHLLTSPIFGPPAMADTAKLIIAMSGNYGCKKQVAYLLVPAIGRRVLDLGGNLEKAPTFKLIGNSLVLGVLELLAEAFTLAEKTGVGEELVQEYVKELMPAPLMIAYGEKMLHDTFDGSKGFEINGGIKDAAYVPPPLTCLHAY</sequence>
<dbReference type="InterPro" id="IPR013328">
    <property type="entry name" value="6PGD_dom2"/>
</dbReference>
<dbReference type="SUPFAM" id="SSF48179">
    <property type="entry name" value="6-phosphogluconate dehydrogenase C-terminal domain-like"/>
    <property type="match status" value="1"/>
</dbReference>
<evidence type="ECO:0000313" key="7">
    <source>
        <dbReference type="Proteomes" id="UP000298061"/>
    </source>
</evidence>
<feature type="domain" description="6-phosphogluconate dehydrogenase NADP-binding" evidence="5">
    <location>
        <begin position="33"/>
        <end position="195"/>
    </location>
</feature>
<dbReference type="PANTHER" id="PTHR43580:SF8">
    <property type="entry name" value="6-PHOSPHOGLUCONATE DEHYDROGENASE NADP-BINDING DOMAIN-CONTAINING PROTEIN-RELATED"/>
    <property type="match status" value="1"/>
</dbReference>
<protein>
    <recommendedName>
        <fullName evidence="5">6-phosphogluconate dehydrogenase NADP-binding domain-containing protein</fullName>
    </recommendedName>
</protein>
<dbReference type="InterPro" id="IPR051265">
    <property type="entry name" value="HIBADH-related_NP60_sf"/>
</dbReference>
<evidence type="ECO:0000256" key="2">
    <source>
        <dbReference type="ARBA" id="ARBA00023002"/>
    </source>
</evidence>
<gene>
    <name evidence="6" type="ORF">EWM64_g10407</name>
</gene>
<dbReference type="OrthoDB" id="435038at2759"/>
<dbReference type="InterPro" id="IPR006115">
    <property type="entry name" value="6PGDH_NADP-bd"/>
</dbReference>
<dbReference type="PIRSF" id="PIRSF000103">
    <property type="entry name" value="HIBADH"/>
    <property type="match status" value="1"/>
</dbReference>
<dbReference type="Gene3D" id="3.40.50.720">
    <property type="entry name" value="NAD(P)-binding Rossmann-like Domain"/>
    <property type="match status" value="1"/>
</dbReference>
<dbReference type="Pfam" id="PF03446">
    <property type="entry name" value="NAD_binding_2"/>
    <property type="match status" value="1"/>
</dbReference>
<dbReference type="PANTHER" id="PTHR43580">
    <property type="entry name" value="OXIDOREDUCTASE GLYR1-RELATED"/>
    <property type="match status" value="1"/>
</dbReference>
<evidence type="ECO:0000256" key="4">
    <source>
        <dbReference type="SAM" id="MobiDB-lite"/>
    </source>
</evidence>
<dbReference type="GO" id="GO:0016491">
    <property type="term" value="F:oxidoreductase activity"/>
    <property type="evidence" value="ECO:0007669"/>
    <property type="project" value="UniProtKB-KW"/>
</dbReference>
<dbReference type="STRING" id="135208.A0A4Y9ZFS4"/>
<reference evidence="6 7" key="1">
    <citation type="submission" date="2019-02" db="EMBL/GenBank/DDBJ databases">
        <title>Genome sequencing of the rare red list fungi Hericium alpestre (H. flagellum).</title>
        <authorList>
            <person name="Buettner E."/>
            <person name="Kellner H."/>
        </authorList>
    </citation>
    <scope>NUCLEOTIDE SEQUENCE [LARGE SCALE GENOMIC DNA]</scope>
    <source>
        <strain evidence="6 7">DSM 108284</strain>
    </source>
</reference>
<dbReference type="InterPro" id="IPR036291">
    <property type="entry name" value="NAD(P)-bd_dom_sf"/>
</dbReference>
<comment type="caution">
    <text evidence="6">The sequence shown here is derived from an EMBL/GenBank/DDBJ whole genome shotgun (WGS) entry which is preliminary data.</text>
</comment>
<dbReference type="Proteomes" id="UP000298061">
    <property type="component" value="Unassembled WGS sequence"/>
</dbReference>
<organism evidence="6 7">
    <name type="scientific">Hericium alpestre</name>
    <dbReference type="NCBI Taxonomy" id="135208"/>
    <lineage>
        <taxon>Eukaryota</taxon>
        <taxon>Fungi</taxon>
        <taxon>Dikarya</taxon>
        <taxon>Basidiomycota</taxon>
        <taxon>Agaricomycotina</taxon>
        <taxon>Agaricomycetes</taxon>
        <taxon>Russulales</taxon>
        <taxon>Hericiaceae</taxon>
        <taxon>Hericium</taxon>
    </lineage>
</organism>
<dbReference type="SUPFAM" id="SSF51735">
    <property type="entry name" value="NAD(P)-binding Rossmann-fold domains"/>
    <property type="match status" value="1"/>
</dbReference>
<dbReference type="InterPro" id="IPR015815">
    <property type="entry name" value="HIBADH-related"/>
</dbReference>
<dbReference type="AlphaFoldDB" id="A0A4Y9ZFS4"/>
<evidence type="ECO:0000256" key="1">
    <source>
        <dbReference type="ARBA" id="ARBA00007598"/>
    </source>
</evidence>
<comment type="similarity">
    <text evidence="1">Belongs to the HIBADH-related family. NP60 subfamily.</text>
</comment>
<dbReference type="GO" id="GO:0050661">
    <property type="term" value="F:NADP binding"/>
    <property type="evidence" value="ECO:0007669"/>
    <property type="project" value="InterPro"/>
</dbReference>
<name>A0A4Y9ZFS4_9AGAM</name>
<proteinExistence type="inferred from homology"/>
<keyword evidence="7" id="KW-1185">Reference proteome</keyword>
<dbReference type="Gene3D" id="1.10.1040.10">
    <property type="entry name" value="N-(1-d-carboxylethyl)-l-norvaline Dehydrogenase, domain 2"/>
    <property type="match status" value="1"/>
</dbReference>
<dbReference type="EMBL" id="SFCI01002703">
    <property type="protein sequence ID" value="TFY73606.1"/>
    <property type="molecule type" value="Genomic_DNA"/>
</dbReference>
<feature type="active site" evidence="3">
    <location>
        <position position="217"/>
    </location>
</feature>
<dbReference type="InterPro" id="IPR008927">
    <property type="entry name" value="6-PGluconate_DH-like_C_sf"/>
</dbReference>
<feature type="region of interest" description="Disordered" evidence="4">
    <location>
        <begin position="1"/>
        <end position="29"/>
    </location>
</feature>
<evidence type="ECO:0000259" key="5">
    <source>
        <dbReference type="Pfam" id="PF03446"/>
    </source>
</evidence>